<feature type="domain" description="RING-type" evidence="7">
    <location>
        <begin position="203"/>
        <end position="245"/>
    </location>
</feature>
<reference evidence="9" key="1">
    <citation type="submission" date="2013-09" db="EMBL/GenBank/DDBJ databases">
        <title>Corchorus olitorius genome sequencing.</title>
        <authorList>
            <person name="Alam M."/>
            <person name="Haque M.S."/>
            <person name="Islam M.S."/>
            <person name="Emdad E.M."/>
            <person name="Islam M.M."/>
            <person name="Ahmed B."/>
            <person name="Halim A."/>
            <person name="Hossen Q.M.M."/>
            <person name="Hossain M.Z."/>
            <person name="Ahmed R."/>
            <person name="Khan M.M."/>
            <person name="Islam R."/>
            <person name="Rashid M.M."/>
            <person name="Khan S.A."/>
            <person name="Rahman M.S."/>
            <person name="Alam M."/>
            <person name="Yahiya A.S."/>
            <person name="Khan M.S."/>
            <person name="Azam M.S."/>
            <person name="Haque T."/>
            <person name="Lashkar M.Z.H."/>
            <person name="Akhand A.I."/>
            <person name="Morshed G."/>
            <person name="Roy S."/>
            <person name="Uddin K.S."/>
            <person name="Rabeya T."/>
            <person name="Hossain A.S."/>
            <person name="Chowdhury A."/>
            <person name="Snigdha A.R."/>
            <person name="Mortoza M.S."/>
            <person name="Matin S.A."/>
            <person name="Hoque S.M.E."/>
            <person name="Islam M.K."/>
            <person name="Roy D.K."/>
            <person name="Haider R."/>
            <person name="Moosa M.M."/>
            <person name="Elias S.M."/>
            <person name="Hasan A.M."/>
            <person name="Jahan S."/>
            <person name="Shafiuddin M."/>
            <person name="Mahmood N."/>
            <person name="Shommy N.S."/>
        </authorList>
    </citation>
    <scope>NUCLEOTIDE SEQUENCE [LARGE SCALE GENOMIC DNA]</scope>
    <source>
        <strain evidence="9">cv. O-4</strain>
    </source>
</reference>
<dbReference type="EC" id="2.3.2.27" evidence="2"/>
<dbReference type="GO" id="GO:0005737">
    <property type="term" value="C:cytoplasm"/>
    <property type="evidence" value="ECO:0007669"/>
    <property type="project" value="TreeGrafter"/>
</dbReference>
<gene>
    <name evidence="8" type="ORF">COLO4_16606</name>
</gene>
<accession>A0A1R3JGK4</accession>
<dbReference type="OrthoDB" id="4348522at2759"/>
<proteinExistence type="predicted"/>
<name>A0A1R3JGK4_9ROSI</name>
<dbReference type="InterPro" id="IPR001841">
    <property type="entry name" value="Znf_RING"/>
</dbReference>
<evidence type="ECO:0000256" key="1">
    <source>
        <dbReference type="ARBA" id="ARBA00000900"/>
    </source>
</evidence>
<dbReference type="SMART" id="SM00184">
    <property type="entry name" value="RING"/>
    <property type="match status" value="1"/>
</dbReference>
<evidence type="ECO:0000256" key="6">
    <source>
        <dbReference type="PROSITE-ProRule" id="PRU00175"/>
    </source>
</evidence>
<comment type="caution">
    <text evidence="8">The sequence shown here is derived from an EMBL/GenBank/DDBJ whole genome shotgun (WGS) entry which is preliminary data.</text>
</comment>
<dbReference type="PROSITE" id="PS50089">
    <property type="entry name" value="ZF_RING_2"/>
    <property type="match status" value="1"/>
</dbReference>
<dbReference type="PANTHER" id="PTHR15710:SF59">
    <property type="entry name" value="E3 UBIQUITIN-PROTEIN LIGASE SDIR1-LIKE"/>
    <property type="match status" value="1"/>
</dbReference>
<dbReference type="SMART" id="SM00744">
    <property type="entry name" value="RINGv"/>
    <property type="match status" value="1"/>
</dbReference>
<dbReference type="Gene3D" id="3.30.40.10">
    <property type="entry name" value="Zinc/RING finger domain, C3HC4 (zinc finger)"/>
    <property type="match status" value="1"/>
</dbReference>
<dbReference type="CDD" id="cd16454">
    <property type="entry name" value="RING-H2_PA-TM-RING"/>
    <property type="match status" value="1"/>
</dbReference>
<dbReference type="SUPFAM" id="SSF57850">
    <property type="entry name" value="RING/U-box"/>
    <property type="match status" value="1"/>
</dbReference>
<dbReference type="InterPro" id="IPR011016">
    <property type="entry name" value="Znf_RING-CH"/>
</dbReference>
<keyword evidence="3" id="KW-0479">Metal-binding</keyword>
<evidence type="ECO:0000313" key="9">
    <source>
        <dbReference type="Proteomes" id="UP000187203"/>
    </source>
</evidence>
<evidence type="ECO:0000313" key="8">
    <source>
        <dbReference type="EMBL" id="OMO93964.1"/>
    </source>
</evidence>
<organism evidence="8 9">
    <name type="scientific">Corchorus olitorius</name>
    <dbReference type="NCBI Taxonomy" id="93759"/>
    <lineage>
        <taxon>Eukaryota</taxon>
        <taxon>Viridiplantae</taxon>
        <taxon>Streptophyta</taxon>
        <taxon>Embryophyta</taxon>
        <taxon>Tracheophyta</taxon>
        <taxon>Spermatophyta</taxon>
        <taxon>Magnoliopsida</taxon>
        <taxon>eudicotyledons</taxon>
        <taxon>Gunneridae</taxon>
        <taxon>Pentapetalae</taxon>
        <taxon>rosids</taxon>
        <taxon>malvids</taxon>
        <taxon>Malvales</taxon>
        <taxon>Malvaceae</taxon>
        <taxon>Grewioideae</taxon>
        <taxon>Apeibeae</taxon>
        <taxon>Corchorus</taxon>
    </lineage>
</organism>
<evidence type="ECO:0000259" key="7">
    <source>
        <dbReference type="PROSITE" id="PS50089"/>
    </source>
</evidence>
<sequence length="254" mass="28727">MASPIPSSDHHLHSGSGIVHCSIITVKDVAPEPNEPPPLSPQVKLTISPQIHLIRHYCLSDVVTGRHLLYPPETFRFDSDMFKDNKELVSLLLSYILKSNDLFDDYSDVDPIVDDIMRKGLEFSESLTSDSDKEPEVLHIVAALDEIVEQQIDYENEWDLSLERAVEESELELEACNYGMVPAEEESVKKMLKKVVNAESGDCMICLEEFEAEISDALEMPCSHAFHGGCIQTWLKQSHYCPVCRFEMPTLMKN</sequence>
<dbReference type="GO" id="GO:0016567">
    <property type="term" value="P:protein ubiquitination"/>
    <property type="evidence" value="ECO:0007669"/>
    <property type="project" value="TreeGrafter"/>
</dbReference>
<dbReference type="EMBL" id="AWUE01016188">
    <property type="protein sequence ID" value="OMO93964.1"/>
    <property type="molecule type" value="Genomic_DNA"/>
</dbReference>
<dbReference type="InterPro" id="IPR013083">
    <property type="entry name" value="Znf_RING/FYVE/PHD"/>
</dbReference>
<evidence type="ECO:0000256" key="5">
    <source>
        <dbReference type="ARBA" id="ARBA00022833"/>
    </source>
</evidence>
<evidence type="ECO:0000256" key="2">
    <source>
        <dbReference type="ARBA" id="ARBA00012483"/>
    </source>
</evidence>
<keyword evidence="5" id="KW-0862">Zinc</keyword>
<dbReference type="Proteomes" id="UP000187203">
    <property type="component" value="Unassembled WGS sequence"/>
</dbReference>
<dbReference type="GO" id="GO:0061630">
    <property type="term" value="F:ubiquitin protein ligase activity"/>
    <property type="evidence" value="ECO:0007669"/>
    <property type="project" value="UniProtKB-EC"/>
</dbReference>
<comment type="catalytic activity">
    <reaction evidence="1">
        <text>S-ubiquitinyl-[E2 ubiquitin-conjugating enzyme]-L-cysteine + [acceptor protein]-L-lysine = [E2 ubiquitin-conjugating enzyme]-L-cysteine + N(6)-ubiquitinyl-[acceptor protein]-L-lysine.</text>
        <dbReference type="EC" id="2.3.2.27"/>
    </reaction>
</comment>
<evidence type="ECO:0000256" key="4">
    <source>
        <dbReference type="ARBA" id="ARBA00022771"/>
    </source>
</evidence>
<keyword evidence="9" id="KW-1185">Reference proteome</keyword>
<dbReference type="AlphaFoldDB" id="A0A1R3JGK4"/>
<protein>
    <recommendedName>
        <fullName evidence="2">RING-type E3 ubiquitin transferase</fullName>
        <ecNumber evidence="2">2.3.2.27</ecNumber>
    </recommendedName>
</protein>
<dbReference type="STRING" id="93759.A0A1R3JGK4"/>
<dbReference type="GO" id="GO:0008270">
    <property type="term" value="F:zinc ion binding"/>
    <property type="evidence" value="ECO:0007669"/>
    <property type="project" value="UniProtKB-KW"/>
</dbReference>
<keyword evidence="4 6" id="KW-0863">Zinc-finger</keyword>
<evidence type="ECO:0000256" key="3">
    <source>
        <dbReference type="ARBA" id="ARBA00022723"/>
    </source>
</evidence>
<dbReference type="Pfam" id="PF13639">
    <property type="entry name" value="zf-RING_2"/>
    <property type="match status" value="1"/>
</dbReference>
<dbReference type="PANTHER" id="PTHR15710">
    <property type="entry name" value="E3 UBIQUITIN-PROTEIN LIGASE PRAJA"/>
    <property type="match status" value="1"/>
</dbReference>